<evidence type="ECO:0000256" key="2">
    <source>
        <dbReference type="ARBA" id="ARBA00009773"/>
    </source>
</evidence>
<comment type="caution">
    <text evidence="10">The sequence shown here is derived from an EMBL/GenBank/DDBJ whole genome shotgun (WGS) entry which is preliminary data.</text>
</comment>
<organism evidence="10 11">
    <name type="scientific">Methylobacterium soli</name>
    <dbReference type="NCBI Taxonomy" id="553447"/>
    <lineage>
        <taxon>Bacteria</taxon>
        <taxon>Pseudomonadati</taxon>
        <taxon>Pseudomonadota</taxon>
        <taxon>Alphaproteobacteria</taxon>
        <taxon>Hyphomicrobiales</taxon>
        <taxon>Methylobacteriaceae</taxon>
        <taxon>Methylobacterium</taxon>
    </lineage>
</organism>
<dbReference type="Pfam" id="PF01594">
    <property type="entry name" value="AI-2E_transport"/>
    <property type="match status" value="1"/>
</dbReference>
<feature type="transmembrane region" description="Helical" evidence="9">
    <location>
        <begin position="273"/>
        <end position="296"/>
    </location>
</feature>
<dbReference type="AlphaFoldDB" id="A0A6L3SZD8"/>
<evidence type="ECO:0000256" key="8">
    <source>
        <dbReference type="SAM" id="MobiDB-lite"/>
    </source>
</evidence>
<comment type="subcellular location">
    <subcellularLocation>
        <location evidence="1">Cell membrane</location>
        <topology evidence="1">Multi-pass membrane protein</topology>
    </subcellularLocation>
</comment>
<dbReference type="EMBL" id="VZZK01000012">
    <property type="protein sequence ID" value="KAB1078715.1"/>
    <property type="molecule type" value="Genomic_DNA"/>
</dbReference>
<feature type="transmembrane region" description="Helical" evidence="9">
    <location>
        <begin position="245"/>
        <end position="267"/>
    </location>
</feature>
<protein>
    <submittedName>
        <fullName evidence="10">AI-2E family transporter</fullName>
    </submittedName>
</protein>
<gene>
    <name evidence="10" type="ORF">F6X53_13595</name>
</gene>
<feature type="region of interest" description="Disordered" evidence="8">
    <location>
        <begin position="469"/>
        <end position="491"/>
    </location>
</feature>
<reference evidence="10 11" key="1">
    <citation type="submission" date="2019-09" db="EMBL/GenBank/DDBJ databases">
        <title>YIM 48816 draft genome.</title>
        <authorList>
            <person name="Jiang L."/>
        </authorList>
    </citation>
    <scope>NUCLEOTIDE SEQUENCE [LARGE SCALE GENOMIC DNA]</scope>
    <source>
        <strain evidence="10 11">YIM 48816</strain>
    </source>
</reference>
<feature type="transmembrane region" description="Helical" evidence="9">
    <location>
        <begin position="191"/>
        <end position="210"/>
    </location>
</feature>
<feature type="transmembrane region" description="Helical" evidence="9">
    <location>
        <begin position="51"/>
        <end position="70"/>
    </location>
</feature>
<proteinExistence type="inferred from homology"/>
<dbReference type="GO" id="GO:0005886">
    <property type="term" value="C:plasma membrane"/>
    <property type="evidence" value="ECO:0007669"/>
    <property type="project" value="UniProtKB-SubCell"/>
</dbReference>
<evidence type="ECO:0000256" key="9">
    <source>
        <dbReference type="SAM" id="Phobius"/>
    </source>
</evidence>
<evidence type="ECO:0000256" key="1">
    <source>
        <dbReference type="ARBA" id="ARBA00004651"/>
    </source>
</evidence>
<name>A0A6L3SZD8_9HYPH</name>
<feature type="transmembrane region" description="Helical" evidence="9">
    <location>
        <begin position="82"/>
        <end position="104"/>
    </location>
</feature>
<evidence type="ECO:0000256" key="3">
    <source>
        <dbReference type="ARBA" id="ARBA00022448"/>
    </source>
</evidence>
<dbReference type="PANTHER" id="PTHR21716:SF53">
    <property type="entry name" value="PERMEASE PERM-RELATED"/>
    <property type="match status" value="1"/>
</dbReference>
<dbReference type="PANTHER" id="PTHR21716">
    <property type="entry name" value="TRANSMEMBRANE PROTEIN"/>
    <property type="match status" value="1"/>
</dbReference>
<keyword evidence="11" id="KW-1185">Reference proteome</keyword>
<feature type="transmembrane region" description="Helical" evidence="9">
    <location>
        <begin position="308"/>
        <end position="329"/>
    </location>
</feature>
<dbReference type="OrthoDB" id="9799225at2"/>
<dbReference type="RefSeq" id="WP_151000603.1">
    <property type="nucleotide sequence ID" value="NZ_BPQY01000113.1"/>
</dbReference>
<evidence type="ECO:0000313" key="10">
    <source>
        <dbReference type="EMBL" id="KAB1078715.1"/>
    </source>
</evidence>
<feature type="compositionally biased region" description="Basic and acidic residues" evidence="8">
    <location>
        <begin position="469"/>
        <end position="488"/>
    </location>
</feature>
<keyword evidence="4" id="KW-1003">Cell membrane</keyword>
<keyword evidence="7 9" id="KW-0472">Membrane</keyword>
<keyword evidence="6 9" id="KW-1133">Transmembrane helix</keyword>
<dbReference type="InterPro" id="IPR002549">
    <property type="entry name" value="AI-2E-like"/>
</dbReference>
<evidence type="ECO:0000256" key="6">
    <source>
        <dbReference type="ARBA" id="ARBA00022989"/>
    </source>
</evidence>
<evidence type="ECO:0000256" key="7">
    <source>
        <dbReference type="ARBA" id="ARBA00023136"/>
    </source>
</evidence>
<feature type="transmembrane region" description="Helical" evidence="9">
    <location>
        <begin position="27"/>
        <end position="45"/>
    </location>
</feature>
<keyword evidence="3" id="KW-0813">Transport</keyword>
<feature type="transmembrane region" description="Helical" evidence="9">
    <location>
        <begin position="349"/>
        <end position="374"/>
    </location>
</feature>
<keyword evidence="5 9" id="KW-0812">Transmembrane</keyword>
<evidence type="ECO:0000256" key="4">
    <source>
        <dbReference type="ARBA" id="ARBA00022475"/>
    </source>
</evidence>
<evidence type="ECO:0000313" key="11">
    <source>
        <dbReference type="Proteomes" id="UP000474159"/>
    </source>
</evidence>
<accession>A0A6L3SZD8</accession>
<comment type="similarity">
    <text evidence="2">Belongs to the autoinducer-2 exporter (AI-2E) (TC 2.A.86) family.</text>
</comment>
<sequence length="667" mass="71366">MARNTSPEASLLPPRPTRIAAAEVPKAALASPTVVGAVIVAILYFGREIFIPIAIAVLLSFVLGPLVNLLRRINLGRLLSVGIAVMATLGIVAALTTLIGVQLADLARDVPRYRATIEHKFEGLRDSPIGQATSYVANIGRAIHQAGSSTEEGSAKVPPAGTNTDRKPVLVEVKERQPGPIEMAGTVLSPVLHPLATAGIVFVVLLFILMQREDLRDRMIRLAGSNDLHRTTVAMDDAARRLSRYFLVQLALNASFGLVVGIGLYLIGVPNPVLWGIFSALMRFVPYAGAFLSALFPLALAAAVEPGWNMMIGTAILFLLLEPIVGQFVEPLLYGQSTGLSPFAVLVSALFWTWLWGPIGLLLSTPLTVCLVVLGRHVDKLEFLDVLFGDQPALTPVENFYQRILADDPEEVQEHADLILQECSLSAYYDEVVVRGLELAARDAARGVLTPEQKTDIRASLTGLIEELAERADETPERPDQDGGRLVKDSASTDPVCGRMPIDSGTAGSEALPAPWRQEGAVLCVSGRGFVDEAAAAILAQLLTRRGIGARVVGFSDLARSRIENFDPGPARMICIISLAISGEPTHLRNLVGRLKKRIPQVRIAAGLWRADDEIVADVSQQAAIGADAHVTSLRSAVEEVLTTMRDDAARSGVTGPVGSRAGQRGA</sequence>
<evidence type="ECO:0000256" key="5">
    <source>
        <dbReference type="ARBA" id="ARBA00022692"/>
    </source>
</evidence>
<feature type="region of interest" description="Disordered" evidence="8">
    <location>
        <begin position="146"/>
        <end position="165"/>
    </location>
</feature>
<dbReference type="Proteomes" id="UP000474159">
    <property type="component" value="Unassembled WGS sequence"/>
</dbReference>